<feature type="transmembrane region" description="Helical" evidence="1">
    <location>
        <begin position="50"/>
        <end position="71"/>
    </location>
</feature>
<reference evidence="2 3" key="1">
    <citation type="submission" date="2021-06" db="EMBL/GenBank/DDBJ databases">
        <authorList>
            <person name="Jeong J.W."/>
        </authorList>
    </citation>
    <scope>NUCLEOTIDE SEQUENCE [LARGE SCALE GENOMIC DNA]</scope>
    <source>
        <strain evidence="2 3">MMS21-TAE1-1</strain>
    </source>
</reference>
<organism evidence="2 3">
    <name type="scientific">Paenarthrobacter aromaticivorans</name>
    <dbReference type="NCBI Taxonomy" id="2849150"/>
    <lineage>
        <taxon>Bacteria</taxon>
        <taxon>Bacillati</taxon>
        <taxon>Actinomycetota</taxon>
        <taxon>Actinomycetes</taxon>
        <taxon>Micrococcales</taxon>
        <taxon>Micrococcaceae</taxon>
        <taxon>Paenarthrobacter</taxon>
    </lineage>
</organism>
<keyword evidence="1" id="KW-0812">Transmembrane</keyword>
<evidence type="ECO:0000313" key="2">
    <source>
        <dbReference type="EMBL" id="MBU8868936.1"/>
    </source>
</evidence>
<dbReference type="Proteomes" id="UP000824166">
    <property type="component" value="Unassembled WGS sequence"/>
</dbReference>
<feature type="transmembrane region" description="Helical" evidence="1">
    <location>
        <begin position="129"/>
        <end position="151"/>
    </location>
</feature>
<accession>A0ABS6IB40</accession>
<comment type="caution">
    <text evidence="2">The sequence shown here is derived from an EMBL/GenBank/DDBJ whole genome shotgun (WGS) entry which is preliminary data.</text>
</comment>
<keyword evidence="3" id="KW-1185">Reference proteome</keyword>
<evidence type="ECO:0000313" key="3">
    <source>
        <dbReference type="Proteomes" id="UP000824166"/>
    </source>
</evidence>
<dbReference type="EMBL" id="JAHOPC010000020">
    <property type="protein sequence ID" value="MBU8868936.1"/>
    <property type="molecule type" value="Genomic_DNA"/>
</dbReference>
<keyword evidence="1" id="KW-0472">Membrane</keyword>
<protein>
    <submittedName>
        <fullName evidence="2">Uncharacterized protein</fullName>
    </submittedName>
</protein>
<feature type="transmembrane region" description="Helical" evidence="1">
    <location>
        <begin position="103"/>
        <end position="123"/>
    </location>
</feature>
<name>A0ABS6IB40_9MICC</name>
<evidence type="ECO:0000256" key="1">
    <source>
        <dbReference type="SAM" id="Phobius"/>
    </source>
</evidence>
<keyword evidence="1" id="KW-1133">Transmembrane helix</keyword>
<sequence>MTDFLRRQIFNIIAGVFLAVFVFVWSAVLLRVGTWVPTGDLTAPELNGALVTAAGVLATSLSSLTASALGFTISEVKRDSANAGESSPLVSPAEVALRLSGRVIFAIMVYITMGLLVLVLWLFKGQASTDLIGAFALSLLGWLVGAAGVVFQTEKSEP</sequence>
<gene>
    <name evidence="2" type="ORF">KSW38_21815</name>
</gene>
<feature type="transmembrane region" description="Helical" evidence="1">
    <location>
        <begin position="12"/>
        <end position="30"/>
    </location>
</feature>
<dbReference type="RefSeq" id="WP_216927045.1">
    <property type="nucleotide sequence ID" value="NZ_JAHOPC010000020.1"/>
</dbReference>
<proteinExistence type="predicted"/>